<protein>
    <recommendedName>
        <fullName evidence="3">DUF2946 domain-containing protein</fullName>
    </recommendedName>
</protein>
<reference evidence="1 2" key="1">
    <citation type="submission" date="2019-07" db="EMBL/GenBank/DDBJ databases">
        <title>Tepidimonas alkaliphilus YIM 72238 draft genome.</title>
        <authorList>
            <person name="Da Costa M.S."/>
            <person name="Froufe H.J.C."/>
            <person name="Egas C."/>
            <person name="Albuquerque L."/>
        </authorList>
    </citation>
    <scope>NUCLEOTIDE SEQUENCE [LARGE SCALE GENOMIC DNA]</scope>
    <source>
        <strain evidence="1 2">YIM 72238</strain>
    </source>
</reference>
<sequence length="116" mass="12076">MQSLRNTRRLARLVLVWFALTLGAAVVSPLVKPEGLHLVCSGSAVKLVAGSSDDDDVPIPSKLDCPLCGGGAVPLLAVPDLPRVAADTARPQHLASHGRTAYCRPVLPARGPPILS</sequence>
<dbReference type="AlphaFoldDB" id="A0A554W4J6"/>
<evidence type="ECO:0008006" key="3">
    <source>
        <dbReference type="Google" id="ProtNLM"/>
    </source>
</evidence>
<name>A0A554W4J6_9BURK</name>
<organism evidence="1 2">
    <name type="scientific">Tepidimonas alkaliphilus</name>
    <dbReference type="NCBI Taxonomy" id="2588942"/>
    <lineage>
        <taxon>Bacteria</taxon>
        <taxon>Pseudomonadati</taxon>
        <taxon>Pseudomonadota</taxon>
        <taxon>Betaproteobacteria</taxon>
        <taxon>Burkholderiales</taxon>
        <taxon>Tepidimonas</taxon>
    </lineage>
</organism>
<comment type="caution">
    <text evidence="1">The sequence shown here is derived from an EMBL/GenBank/DDBJ whole genome shotgun (WGS) entry which is preliminary data.</text>
</comment>
<proteinExistence type="predicted"/>
<accession>A0A554W4J6</accession>
<dbReference type="Proteomes" id="UP000315736">
    <property type="component" value="Unassembled WGS sequence"/>
</dbReference>
<keyword evidence="2" id="KW-1185">Reference proteome</keyword>
<gene>
    <name evidence="1" type="ORF">Talka_02139</name>
</gene>
<dbReference type="RefSeq" id="WP_185970141.1">
    <property type="nucleotide sequence ID" value="NZ_VJNB01000013.1"/>
</dbReference>
<dbReference type="EMBL" id="VJNB01000013">
    <property type="protein sequence ID" value="TSE18496.1"/>
    <property type="molecule type" value="Genomic_DNA"/>
</dbReference>
<evidence type="ECO:0000313" key="2">
    <source>
        <dbReference type="Proteomes" id="UP000315736"/>
    </source>
</evidence>
<evidence type="ECO:0000313" key="1">
    <source>
        <dbReference type="EMBL" id="TSE18496.1"/>
    </source>
</evidence>